<keyword evidence="1" id="KW-0472">Membrane</keyword>
<dbReference type="Pfam" id="PF07963">
    <property type="entry name" value="N_methyl"/>
    <property type="match status" value="1"/>
</dbReference>
<organism evidence="2 3">
    <name type="scientific">Verminephrobacter eiseniae (strain EF01-2)</name>
    <dbReference type="NCBI Taxonomy" id="391735"/>
    <lineage>
        <taxon>Bacteria</taxon>
        <taxon>Pseudomonadati</taxon>
        <taxon>Pseudomonadota</taxon>
        <taxon>Betaproteobacteria</taxon>
        <taxon>Burkholderiales</taxon>
        <taxon>Comamonadaceae</taxon>
        <taxon>Verminephrobacter</taxon>
    </lineage>
</organism>
<name>A1WFQ8_VEREI</name>
<dbReference type="HOGENOM" id="CLU_101359_1_0_4"/>
<dbReference type="NCBIfam" id="TIGR02532">
    <property type="entry name" value="IV_pilin_GFxxxE"/>
    <property type="match status" value="1"/>
</dbReference>
<dbReference type="InterPro" id="IPR045584">
    <property type="entry name" value="Pilin-like"/>
</dbReference>
<evidence type="ECO:0000313" key="2">
    <source>
        <dbReference type="EMBL" id="ABM56465.1"/>
    </source>
</evidence>
<dbReference type="STRING" id="391735.Veis_0683"/>
<evidence type="ECO:0000313" key="3">
    <source>
        <dbReference type="Proteomes" id="UP000000374"/>
    </source>
</evidence>
<dbReference type="EMBL" id="CP000542">
    <property type="protein sequence ID" value="ABM56465.1"/>
    <property type="molecule type" value="Genomic_DNA"/>
</dbReference>
<feature type="transmembrane region" description="Helical" evidence="1">
    <location>
        <begin position="20"/>
        <end position="43"/>
    </location>
</feature>
<dbReference type="KEGG" id="vei:Veis_0683"/>
<proteinExistence type="predicted"/>
<dbReference type="PROSITE" id="PS00409">
    <property type="entry name" value="PROKAR_NTER_METHYL"/>
    <property type="match status" value="1"/>
</dbReference>
<keyword evidence="3" id="KW-1185">Reference proteome</keyword>
<keyword evidence="1" id="KW-1133">Transmembrane helix</keyword>
<accession>A1WFQ8</accession>
<dbReference type="AlphaFoldDB" id="A1WFQ8"/>
<dbReference type="eggNOG" id="COG4795">
    <property type="taxonomic scope" value="Bacteria"/>
</dbReference>
<evidence type="ECO:0000256" key="1">
    <source>
        <dbReference type="SAM" id="Phobius"/>
    </source>
</evidence>
<reference evidence="3" key="1">
    <citation type="submission" date="2006-12" db="EMBL/GenBank/DDBJ databases">
        <title>Complete sequence of chromosome 1 of Verminephrobacter eiseniae EF01-2.</title>
        <authorList>
            <person name="Copeland A."/>
            <person name="Lucas S."/>
            <person name="Lapidus A."/>
            <person name="Barry K."/>
            <person name="Detter J.C."/>
            <person name="Glavina del Rio T."/>
            <person name="Dalin E."/>
            <person name="Tice H."/>
            <person name="Pitluck S."/>
            <person name="Chertkov O."/>
            <person name="Brettin T."/>
            <person name="Bruce D."/>
            <person name="Han C."/>
            <person name="Tapia R."/>
            <person name="Gilna P."/>
            <person name="Schmutz J."/>
            <person name="Larimer F."/>
            <person name="Land M."/>
            <person name="Hauser L."/>
            <person name="Kyrpides N."/>
            <person name="Kim E."/>
            <person name="Stahl D."/>
            <person name="Richardson P."/>
        </authorList>
    </citation>
    <scope>NUCLEOTIDE SEQUENCE [LARGE SCALE GENOMIC DNA]</scope>
    <source>
        <strain evidence="3">EF01-2</strain>
    </source>
</reference>
<dbReference type="Proteomes" id="UP000000374">
    <property type="component" value="Chromosome"/>
</dbReference>
<dbReference type="InterPro" id="IPR012902">
    <property type="entry name" value="N_methyl_site"/>
</dbReference>
<gene>
    <name evidence="2" type="ordered locus">Veis_0683</name>
</gene>
<sequence>MTAPTAPTTPAMPGIRRRGFTLVEVLVVMALLSLVMLALGASLRTVAQTQERVDARLAQTDQWRVAVAFIRSSLGRISGRKIEAAATAAPGSGKYLFAGAPDAVAWVGVMPARFGAGGRNFFRLAAEPVDGAGLGLVLRFKPWEEASAFPDWSTADSRVLLADVASLSIRYQGQAGSPADGWLPRWSDPDRLPHRAWLTLRSAASEWPPLIIALHQLPLSDARSIVFTVGGSSP</sequence>
<protein>
    <submittedName>
        <fullName evidence="2">General secretion pathway protein J</fullName>
    </submittedName>
</protein>
<dbReference type="SUPFAM" id="SSF54523">
    <property type="entry name" value="Pili subunits"/>
    <property type="match status" value="1"/>
</dbReference>
<keyword evidence="1" id="KW-0812">Transmembrane</keyword>